<accession>A0A7W1XSK1</accession>
<dbReference type="AlphaFoldDB" id="A0A7W1XSK1"/>
<evidence type="ECO:0000259" key="10">
    <source>
        <dbReference type="Pfam" id="PF01930"/>
    </source>
</evidence>
<dbReference type="GO" id="GO:0004527">
    <property type="term" value="F:exonuclease activity"/>
    <property type="evidence" value="ECO:0007669"/>
    <property type="project" value="UniProtKB-KW"/>
</dbReference>
<sequence length="166" mass="19917">MIEVTGTHVWYYFICRRELWLISHQIAADQDDEYLDLGRFINEITYKKSKRELLIGNIKVDRIRREDGTLVIGEVKKSSRFMESSRYQLLYYLDVLRKMGIEARGELLFPEEKHREIIEWTPEAKQKLDRSIADIRRIALQPVPPKPEKIKYCRKCAYREYCWAEG</sequence>
<comment type="cofactor">
    <cofactor evidence="9">
        <name>Mg(2+)</name>
        <dbReference type="ChEBI" id="CHEBI:18420"/>
    </cofactor>
    <cofactor evidence="9">
        <name>Mn(2+)</name>
        <dbReference type="ChEBI" id="CHEBI:29035"/>
    </cofactor>
    <text evidence="9">Mg(2+) or Mn(2+) required for ssDNA cleavage activity.</text>
</comment>
<comment type="caution">
    <text evidence="11">The sequence shown here is derived from an EMBL/GenBank/DDBJ whole genome shotgun (WGS) entry which is preliminary data.</text>
</comment>
<keyword evidence="7 9" id="KW-0051">Antiviral defense</keyword>
<dbReference type="Pfam" id="PF01930">
    <property type="entry name" value="Cas_Cas4"/>
    <property type="match status" value="1"/>
</dbReference>
<keyword evidence="3 9" id="KW-0378">Hydrolase</keyword>
<name>A0A7W1XSK1_9BACL</name>
<evidence type="ECO:0000256" key="9">
    <source>
        <dbReference type="RuleBase" id="RU365022"/>
    </source>
</evidence>
<organism evidence="11 12">
    <name type="scientific">Thermoactinomyces mirandus</name>
    <dbReference type="NCBI Taxonomy" id="2756294"/>
    <lineage>
        <taxon>Bacteria</taxon>
        <taxon>Bacillati</taxon>
        <taxon>Bacillota</taxon>
        <taxon>Bacilli</taxon>
        <taxon>Bacillales</taxon>
        <taxon>Thermoactinomycetaceae</taxon>
        <taxon>Thermoactinomyces</taxon>
    </lineage>
</organism>
<dbReference type="GO" id="GO:0051536">
    <property type="term" value="F:iron-sulfur cluster binding"/>
    <property type="evidence" value="ECO:0007669"/>
    <property type="project" value="UniProtKB-KW"/>
</dbReference>
<keyword evidence="8 9" id="KW-0464">Manganese</keyword>
<dbReference type="EMBL" id="JACEOL010000030">
    <property type="protein sequence ID" value="MBA4602454.1"/>
    <property type="molecule type" value="Genomic_DNA"/>
</dbReference>
<dbReference type="PANTHER" id="PTHR37168:SF2">
    <property type="entry name" value="CRISPR-ASSOCIATED EXONUCLEASE CAS4"/>
    <property type="match status" value="1"/>
</dbReference>
<comment type="function">
    <text evidence="9">CRISPR (clustered regularly interspaced short palindromic repeat) is an adaptive immune system that provides protection against mobile genetic elements (viruses, transposable elements and conjugative plasmids). CRISPR clusters contain sequences complementary to antecedent mobile elements and target invading nucleic acids. CRISPR clusters are transcribed and processed into CRISPR RNA (crRNA).</text>
</comment>
<evidence type="ECO:0000256" key="8">
    <source>
        <dbReference type="ARBA" id="ARBA00023211"/>
    </source>
</evidence>
<dbReference type="GO" id="GO:0046872">
    <property type="term" value="F:metal ion binding"/>
    <property type="evidence" value="ECO:0007669"/>
    <property type="project" value="UniProtKB-KW"/>
</dbReference>
<evidence type="ECO:0000256" key="6">
    <source>
        <dbReference type="ARBA" id="ARBA00023014"/>
    </source>
</evidence>
<dbReference type="Proteomes" id="UP000538292">
    <property type="component" value="Unassembled WGS sequence"/>
</dbReference>
<evidence type="ECO:0000256" key="3">
    <source>
        <dbReference type="ARBA" id="ARBA00022801"/>
    </source>
</evidence>
<dbReference type="NCBIfam" id="TIGR00372">
    <property type="entry name" value="cas4"/>
    <property type="match status" value="1"/>
</dbReference>
<evidence type="ECO:0000313" key="12">
    <source>
        <dbReference type="Proteomes" id="UP000538292"/>
    </source>
</evidence>
<protein>
    <recommendedName>
        <fullName evidence="9">CRISPR-associated exonuclease Cas4</fullName>
        <ecNumber evidence="9">3.1.12.1</ecNumber>
    </recommendedName>
</protein>
<keyword evidence="6 9" id="KW-0411">Iron-sulfur</keyword>
<dbReference type="InterPro" id="IPR022765">
    <property type="entry name" value="Dna2/Cas4_DUF83"/>
</dbReference>
<comment type="cofactor">
    <cofactor evidence="9">
        <name>iron-sulfur cluster</name>
        <dbReference type="ChEBI" id="CHEBI:30408"/>
    </cofactor>
</comment>
<keyword evidence="12" id="KW-1185">Reference proteome</keyword>
<keyword evidence="1 9" id="KW-0540">Nuclease</keyword>
<keyword evidence="5 9" id="KW-0408">Iron</keyword>
<proteinExistence type="inferred from homology"/>
<dbReference type="GO" id="GO:0051607">
    <property type="term" value="P:defense response to virus"/>
    <property type="evidence" value="ECO:0007669"/>
    <property type="project" value="UniProtKB-KW"/>
</dbReference>
<keyword evidence="4 9" id="KW-0269">Exonuclease</keyword>
<feature type="domain" description="DUF83" evidence="10">
    <location>
        <begin position="5"/>
        <end position="164"/>
    </location>
</feature>
<evidence type="ECO:0000256" key="5">
    <source>
        <dbReference type="ARBA" id="ARBA00023004"/>
    </source>
</evidence>
<evidence type="ECO:0000256" key="2">
    <source>
        <dbReference type="ARBA" id="ARBA00022723"/>
    </source>
</evidence>
<evidence type="ECO:0000256" key="4">
    <source>
        <dbReference type="ARBA" id="ARBA00022839"/>
    </source>
</evidence>
<dbReference type="InterPro" id="IPR011604">
    <property type="entry name" value="PDDEXK-like_dom_sf"/>
</dbReference>
<evidence type="ECO:0000256" key="1">
    <source>
        <dbReference type="ARBA" id="ARBA00022722"/>
    </source>
</evidence>
<dbReference type="InterPro" id="IPR013343">
    <property type="entry name" value="CRISPR-assoc_prot_Cas4"/>
</dbReference>
<gene>
    <name evidence="11" type="primary">cas4</name>
    <name evidence="11" type="ORF">H2C83_09020</name>
</gene>
<dbReference type="EC" id="3.1.12.1" evidence="9"/>
<dbReference type="Gene3D" id="3.90.320.10">
    <property type="match status" value="1"/>
</dbReference>
<reference evidence="11 12" key="1">
    <citation type="submission" date="2020-07" db="EMBL/GenBank/DDBJ databases">
        <title>Thermoactinomyces phylogeny.</title>
        <authorList>
            <person name="Dunlap C."/>
        </authorList>
    </citation>
    <scope>NUCLEOTIDE SEQUENCE [LARGE SCALE GENOMIC DNA]</scope>
    <source>
        <strain evidence="11 12">AMNI-1</strain>
    </source>
</reference>
<dbReference type="PANTHER" id="PTHR37168">
    <property type="entry name" value="CRISPR-ASSOCIATED EXONUCLEASE CAS4"/>
    <property type="match status" value="1"/>
</dbReference>
<dbReference type="RefSeq" id="WP_181739989.1">
    <property type="nucleotide sequence ID" value="NZ_JACEOL010000030.1"/>
</dbReference>
<evidence type="ECO:0000313" key="11">
    <source>
        <dbReference type="EMBL" id="MBA4602454.1"/>
    </source>
</evidence>
<comment type="similarity">
    <text evidence="9">Belongs to the CRISPR-associated exonuclease Cas4 family.</text>
</comment>
<evidence type="ECO:0000256" key="7">
    <source>
        <dbReference type="ARBA" id="ARBA00023118"/>
    </source>
</evidence>
<keyword evidence="2 9" id="KW-0479">Metal-binding</keyword>